<dbReference type="GO" id="GO:0016301">
    <property type="term" value="F:kinase activity"/>
    <property type="evidence" value="ECO:0007669"/>
    <property type="project" value="UniProtKB-KW"/>
</dbReference>
<proteinExistence type="inferred from homology"/>
<dbReference type="InterPro" id="IPR002575">
    <property type="entry name" value="Aminoglycoside_PTrfase"/>
</dbReference>
<name>A0A420E6X6_9ALTE</name>
<sequence>MLDLLKEKGFQLANDVQLTPLTGGVSCDIHLVESGADTFVVKRALAKLKVKQDWYANTNRNCYEQRYLQYVGEHLPEIVPKVIAAYEHDNFFVMEFLSGDFRDWKKWLLERQVDNKIAALIGKSLAQIHALSWDDPKARALFDSDVNFHELRLSPYFEAMFERHPQLKLVLKDLCDSIAKNKQCLVHGDFSPKNILVDGQQIKIVDCEVAWYGDPAFDIAFMLHHLLLKSYAFKDASFIEAARVFYQSYVDQLGQKKLATISPSHLCLITQMLMLARIDGKSPVEYLDPQSTNLLRQNILQMLSEKVSDITIIFDWASHQISSN</sequence>
<dbReference type="AlphaFoldDB" id="A0A420E6X6"/>
<keyword evidence="4" id="KW-0418">Kinase</keyword>
<dbReference type="PROSITE" id="PS51257">
    <property type="entry name" value="PROKAR_LIPOPROTEIN"/>
    <property type="match status" value="1"/>
</dbReference>
<dbReference type="GO" id="GO:0005524">
    <property type="term" value="F:ATP binding"/>
    <property type="evidence" value="ECO:0007669"/>
    <property type="project" value="UniProtKB-KW"/>
</dbReference>
<dbReference type="Pfam" id="PF01636">
    <property type="entry name" value="APH"/>
    <property type="match status" value="1"/>
</dbReference>
<keyword evidence="8" id="KW-1185">Reference proteome</keyword>
<evidence type="ECO:0000259" key="6">
    <source>
        <dbReference type="Pfam" id="PF01636"/>
    </source>
</evidence>
<feature type="domain" description="Aminoglycoside phosphotransferase" evidence="6">
    <location>
        <begin position="18"/>
        <end position="224"/>
    </location>
</feature>
<dbReference type="SUPFAM" id="SSF56112">
    <property type="entry name" value="Protein kinase-like (PK-like)"/>
    <property type="match status" value="1"/>
</dbReference>
<dbReference type="Gene3D" id="3.90.1200.10">
    <property type="match status" value="1"/>
</dbReference>
<dbReference type="Proteomes" id="UP000286482">
    <property type="component" value="Unassembled WGS sequence"/>
</dbReference>
<dbReference type="PANTHER" id="PTHR34273">
    <property type="entry name" value="METHYLTHIORIBOSE KINASE"/>
    <property type="match status" value="1"/>
</dbReference>
<evidence type="ECO:0000313" key="7">
    <source>
        <dbReference type="EMBL" id="RKF13704.1"/>
    </source>
</evidence>
<accession>A0A420E6X6</accession>
<dbReference type="OrthoDB" id="179763at2"/>
<evidence type="ECO:0000256" key="4">
    <source>
        <dbReference type="ARBA" id="ARBA00022777"/>
    </source>
</evidence>
<protein>
    <submittedName>
        <fullName evidence="7">Aminoglycoside phosphotransferase family protein</fullName>
    </submittedName>
</protein>
<dbReference type="InterPro" id="IPR011009">
    <property type="entry name" value="Kinase-like_dom_sf"/>
</dbReference>
<evidence type="ECO:0000256" key="5">
    <source>
        <dbReference type="ARBA" id="ARBA00022840"/>
    </source>
</evidence>
<comment type="caution">
    <text evidence="7">The sequence shown here is derived from an EMBL/GenBank/DDBJ whole genome shotgun (WGS) entry which is preliminary data.</text>
</comment>
<evidence type="ECO:0000256" key="1">
    <source>
        <dbReference type="ARBA" id="ARBA00010165"/>
    </source>
</evidence>
<evidence type="ECO:0000313" key="8">
    <source>
        <dbReference type="Proteomes" id="UP000286482"/>
    </source>
</evidence>
<evidence type="ECO:0000256" key="2">
    <source>
        <dbReference type="ARBA" id="ARBA00022679"/>
    </source>
</evidence>
<gene>
    <name evidence="7" type="ORF">DBZ36_18200</name>
</gene>
<dbReference type="RefSeq" id="WP_120356414.1">
    <property type="nucleotide sequence ID" value="NZ_RAQO01000010.1"/>
</dbReference>
<keyword evidence="5" id="KW-0067">ATP-binding</keyword>
<keyword evidence="2 7" id="KW-0808">Transferase</keyword>
<dbReference type="PANTHER" id="PTHR34273:SF2">
    <property type="entry name" value="METHYLTHIORIBOSE KINASE"/>
    <property type="match status" value="1"/>
</dbReference>
<reference evidence="7 8" key="1">
    <citation type="submission" date="2018-09" db="EMBL/GenBank/DDBJ databases">
        <authorList>
            <person name="Wang Z."/>
        </authorList>
    </citation>
    <scope>NUCLEOTIDE SEQUENCE [LARGE SCALE GENOMIC DNA]</scope>
    <source>
        <strain evidence="7 8">ALS 81</strain>
    </source>
</reference>
<comment type="similarity">
    <text evidence="1">Belongs to the methylthioribose kinase family.</text>
</comment>
<dbReference type="EMBL" id="RAQO01000010">
    <property type="protein sequence ID" value="RKF13704.1"/>
    <property type="molecule type" value="Genomic_DNA"/>
</dbReference>
<dbReference type="Gene3D" id="3.30.200.20">
    <property type="entry name" value="Phosphorylase Kinase, domain 1"/>
    <property type="match status" value="1"/>
</dbReference>
<keyword evidence="3" id="KW-0547">Nucleotide-binding</keyword>
<evidence type="ECO:0000256" key="3">
    <source>
        <dbReference type="ARBA" id="ARBA00022741"/>
    </source>
</evidence>
<organism evidence="7 8">
    <name type="scientific">Alginatibacterium sediminis</name>
    <dbReference type="NCBI Taxonomy" id="2164068"/>
    <lineage>
        <taxon>Bacteria</taxon>
        <taxon>Pseudomonadati</taxon>
        <taxon>Pseudomonadota</taxon>
        <taxon>Gammaproteobacteria</taxon>
        <taxon>Alteromonadales</taxon>
        <taxon>Alteromonadaceae</taxon>
        <taxon>Alginatibacterium</taxon>
    </lineage>
</organism>